<keyword evidence="1" id="KW-0812">Transmembrane</keyword>
<feature type="transmembrane region" description="Helical" evidence="1">
    <location>
        <begin position="9"/>
        <end position="28"/>
    </location>
</feature>
<keyword evidence="1" id="KW-0472">Membrane</keyword>
<evidence type="ECO:0000256" key="1">
    <source>
        <dbReference type="SAM" id="Phobius"/>
    </source>
</evidence>
<protein>
    <submittedName>
        <fullName evidence="2">Uncharacterized protein</fullName>
    </submittedName>
</protein>
<accession>A0A1L8CGA2</accession>
<comment type="caution">
    <text evidence="2">The sequence shown here is derived from an EMBL/GenBank/DDBJ whole genome shotgun (WGS) entry which is preliminary data.</text>
</comment>
<dbReference type="Proteomes" id="UP000186588">
    <property type="component" value="Unassembled WGS sequence"/>
</dbReference>
<proteinExistence type="predicted"/>
<organism evidence="2 3">
    <name type="scientific">Apilactobacillus kunkeei</name>
    <dbReference type="NCBI Taxonomy" id="148814"/>
    <lineage>
        <taxon>Bacteria</taxon>
        <taxon>Bacillati</taxon>
        <taxon>Bacillota</taxon>
        <taxon>Bacilli</taxon>
        <taxon>Lactobacillales</taxon>
        <taxon>Lactobacillaceae</taxon>
        <taxon>Apilactobacillus</taxon>
    </lineage>
</organism>
<evidence type="ECO:0000313" key="3">
    <source>
        <dbReference type="Proteomes" id="UP000186588"/>
    </source>
</evidence>
<evidence type="ECO:0000313" key="2">
    <source>
        <dbReference type="EMBL" id="GAT90212.1"/>
    </source>
</evidence>
<keyword evidence="1" id="KW-1133">Transmembrane helix</keyword>
<dbReference type="AlphaFoldDB" id="A0A1L8CGA2"/>
<dbReference type="EMBL" id="BDDX01000003">
    <property type="protein sequence ID" value="GAT90212.1"/>
    <property type="molecule type" value="Genomic_DNA"/>
</dbReference>
<sequence length="62" mass="7397">MKNIMNKGFIMIDSITALTLISVGMIFFCESNQHMYDNLDKARRTLLQKRIDYEKRKGLYDY</sequence>
<reference evidence="2 3" key="1">
    <citation type="journal article" date="2016" name="Syst. Appl. Microbiol.">
        <title>Genomic characterization of a fructophilic bee symbiont Lactobacillus kunkeei reveals its niche-specific adaptation.</title>
        <authorList>
            <person name="Maeno S."/>
            <person name="Tanizawa Y."/>
            <person name="Kanesaki Y."/>
            <person name="Kubota E."/>
            <person name="Kumar H."/>
            <person name="Dicks L."/>
            <person name="Salminen S."/>
            <person name="Nakagawa J."/>
            <person name="Arita M."/>
            <person name="Endo A."/>
        </authorList>
    </citation>
    <scope>NUCLEOTIDE SEQUENCE [LARGE SCALE GENOMIC DNA]</scope>
    <source>
        <strain evidence="2 3">FF30-6</strain>
    </source>
</reference>
<name>A0A1L8CGA2_9LACO</name>
<gene>
    <name evidence="2" type="ORF">FF306_00307</name>
</gene>